<dbReference type="GeneID" id="5027753"/>
<evidence type="ECO:0000313" key="2">
    <source>
        <dbReference type="Proteomes" id="UP000000600"/>
    </source>
</evidence>
<reference evidence="1 2" key="1">
    <citation type="journal article" date="2006" name="Nature">
        <title>Global trends of whole-genome duplications revealed by the ciliate Paramecium tetraurelia.</title>
        <authorList>
            <consortium name="Genoscope"/>
            <person name="Aury J.-M."/>
            <person name="Jaillon O."/>
            <person name="Duret L."/>
            <person name="Noel B."/>
            <person name="Jubin C."/>
            <person name="Porcel B.M."/>
            <person name="Segurens B."/>
            <person name="Daubin V."/>
            <person name="Anthouard V."/>
            <person name="Aiach N."/>
            <person name="Arnaiz O."/>
            <person name="Billaut A."/>
            <person name="Beisson J."/>
            <person name="Blanc I."/>
            <person name="Bouhouche K."/>
            <person name="Camara F."/>
            <person name="Duharcourt S."/>
            <person name="Guigo R."/>
            <person name="Gogendeau D."/>
            <person name="Katinka M."/>
            <person name="Keller A.-M."/>
            <person name="Kissmehl R."/>
            <person name="Klotz C."/>
            <person name="Koll F."/>
            <person name="Le Moue A."/>
            <person name="Lepere C."/>
            <person name="Malinsky S."/>
            <person name="Nowacki M."/>
            <person name="Nowak J.K."/>
            <person name="Plattner H."/>
            <person name="Poulain J."/>
            <person name="Ruiz F."/>
            <person name="Serrano V."/>
            <person name="Zagulski M."/>
            <person name="Dessen P."/>
            <person name="Betermier M."/>
            <person name="Weissenbach J."/>
            <person name="Scarpelli C."/>
            <person name="Schachter V."/>
            <person name="Sperling L."/>
            <person name="Meyer E."/>
            <person name="Cohen J."/>
            <person name="Wincker P."/>
        </authorList>
    </citation>
    <scope>NUCLEOTIDE SEQUENCE [LARGE SCALE GENOMIC DNA]</scope>
    <source>
        <strain evidence="1 2">Stock d4-2</strain>
    </source>
</reference>
<proteinExistence type="predicted"/>
<gene>
    <name evidence="1" type="ORF">GSPATT00039025001</name>
</gene>
<dbReference type="Proteomes" id="UP000000600">
    <property type="component" value="Unassembled WGS sequence"/>
</dbReference>
<dbReference type="KEGG" id="ptm:GSPATT00039025001"/>
<dbReference type="InParanoid" id="A0CUV3"/>
<protein>
    <submittedName>
        <fullName evidence="1">Uncharacterized protein</fullName>
    </submittedName>
</protein>
<dbReference type="EMBL" id="CT868192">
    <property type="protein sequence ID" value="CAK74570.1"/>
    <property type="molecule type" value="Genomic_DNA"/>
</dbReference>
<accession>A0CUV3</accession>
<evidence type="ECO:0000313" key="1">
    <source>
        <dbReference type="EMBL" id="CAK74570.1"/>
    </source>
</evidence>
<dbReference type="RefSeq" id="XP_001441967.1">
    <property type="nucleotide sequence ID" value="XM_001441930.1"/>
</dbReference>
<sequence length="68" mass="7960">MVAIRIVFKFDSNILDYQTFEDEESSLEIELVPKNPIPEKPPSFSIKPDFSTRLIVDIFCVILYTMYL</sequence>
<dbReference type="OrthoDB" id="320833at2759"/>
<dbReference type="HOGENOM" id="CLU_2799459_0_0_1"/>
<keyword evidence="2" id="KW-1185">Reference proteome</keyword>
<dbReference type="AlphaFoldDB" id="A0CUV3"/>
<name>A0CUV3_PARTE</name>
<organism evidence="1 2">
    <name type="scientific">Paramecium tetraurelia</name>
    <dbReference type="NCBI Taxonomy" id="5888"/>
    <lineage>
        <taxon>Eukaryota</taxon>
        <taxon>Sar</taxon>
        <taxon>Alveolata</taxon>
        <taxon>Ciliophora</taxon>
        <taxon>Intramacronucleata</taxon>
        <taxon>Oligohymenophorea</taxon>
        <taxon>Peniculida</taxon>
        <taxon>Parameciidae</taxon>
        <taxon>Paramecium</taxon>
    </lineage>
</organism>